<dbReference type="PANTHER" id="PTHR45138">
    <property type="entry name" value="REGULATORY COMPONENTS OF SENSORY TRANSDUCTION SYSTEM"/>
    <property type="match status" value="1"/>
</dbReference>
<name>A0ABY2QX14_9HYPH</name>
<comment type="catalytic activity">
    <reaction evidence="2">
        <text>2 GTP = 3',3'-c-di-GMP + 2 diphosphate</text>
        <dbReference type="Rhea" id="RHEA:24898"/>
        <dbReference type="ChEBI" id="CHEBI:33019"/>
        <dbReference type="ChEBI" id="CHEBI:37565"/>
        <dbReference type="ChEBI" id="CHEBI:58805"/>
        <dbReference type="EC" id="2.7.7.65"/>
    </reaction>
</comment>
<dbReference type="NCBIfam" id="TIGR00254">
    <property type="entry name" value="GGDEF"/>
    <property type="match status" value="1"/>
</dbReference>
<gene>
    <name evidence="5" type="ORF">E9677_09745</name>
</gene>
<evidence type="ECO:0000256" key="1">
    <source>
        <dbReference type="ARBA" id="ARBA00012528"/>
    </source>
</evidence>
<feature type="domain" description="GGDEF" evidence="4">
    <location>
        <begin position="243"/>
        <end position="375"/>
    </location>
</feature>
<evidence type="ECO:0000259" key="4">
    <source>
        <dbReference type="PROSITE" id="PS50887"/>
    </source>
</evidence>
<feature type="transmembrane region" description="Helical" evidence="3">
    <location>
        <begin position="98"/>
        <end position="118"/>
    </location>
</feature>
<dbReference type="InterPro" id="IPR043128">
    <property type="entry name" value="Rev_trsase/Diguanyl_cyclase"/>
</dbReference>
<keyword evidence="6" id="KW-1185">Reference proteome</keyword>
<protein>
    <recommendedName>
        <fullName evidence="1">diguanylate cyclase</fullName>
        <ecNumber evidence="1">2.7.7.65</ecNumber>
    </recommendedName>
</protein>
<feature type="transmembrane region" description="Helical" evidence="3">
    <location>
        <begin position="155"/>
        <end position="175"/>
    </location>
</feature>
<evidence type="ECO:0000313" key="6">
    <source>
        <dbReference type="Proteomes" id="UP000309667"/>
    </source>
</evidence>
<feature type="transmembrane region" description="Helical" evidence="3">
    <location>
        <begin position="6"/>
        <end position="28"/>
    </location>
</feature>
<dbReference type="CDD" id="cd01949">
    <property type="entry name" value="GGDEF"/>
    <property type="match status" value="1"/>
</dbReference>
<reference evidence="5 6" key="1">
    <citation type="submission" date="2019-04" db="EMBL/GenBank/DDBJ databases">
        <title>Genome sequence of strain 7209-2.</title>
        <authorList>
            <person name="Gao J."/>
            <person name="Sun J."/>
        </authorList>
    </citation>
    <scope>NUCLEOTIDE SEQUENCE [LARGE SCALE GENOMIC DNA]</scope>
    <source>
        <strain evidence="5 6">7209-2</strain>
    </source>
</reference>
<feature type="transmembrane region" description="Helical" evidence="3">
    <location>
        <begin position="124"/>
        <end position="143"/>
    </location>
</feature>
<dbReference type="PANTHER" id="PTHR45138:SF9">
    <property type="entry name" value="DIGUANYLATE CYCLASE DGCM-RELATED"/>
    <property type="match status" value="1"/>
</dbReference>
<dbReference type="Gene3D" id="3.30.70.270">
    <property type="match status" value="1"/>
</dbReference>
<comment type="caution">
    <text evidence="5">The sequence shown here is derived from an EMBL/GenBank/DDBJ whole genome shotgun (WGS) entry which is preliminary data.</text>
</comment>
<dbReference type="Proteomes" id="UP000309667">
    <property type="component" value="Unassembled WGS sequence"/>
</dbReference>
<keyword evidence="3" id="KW-0812">Transmembrane</keyword>
<feature type="transmembrane region" description="Helical" evidence="3">
    <location>
        <begin position="187"/>
        <end position="207"/>
    </location>
</feature>
<dbReference type="SMART" id="SM00267">
    <property type="entry name" value="GGDEF"/>
    <property type="match status" value="1"/>
</dbReference>
<accession>A0ABY2QX14</accession>
<keyword evidence="3" id="KW-0472">Membrane</keyword>
<evidence type="ECO:0000256" key="2">
    <source>
        <dbReference type="ARBA" id="ARBA00034247"/>
    </source>
</evidence>
<keyword evidence="3" id="KW-1133">Transmembrane helix</keyword>
<dbReference type="InterPro" id="IPR050469">
    <property type="entry name" value="Diguanylate_Cyclase"/>
</dbReference>
<evidence type="ECO:0000313" key="5">
    <source>
        <dbReference type="EMBL" id="THV15617.1"/>
    </source>
</evidence>
<feature type="transmembrane region" description="Helical" evidence="3">
    <location>
        <begin position="40"/>
        <end position="61"/>
    </location>
</feature>
<dbReference type="InterPro" id="IPR000160">
    <property type="entry name" value="GGDEF_dom"/>
</dbReference>
<dbReference type="RefSeq" id="WP_136557889.1">
    <property type="nucleotide sequence ID" value="NZ_STGT01000002.1"/>
</dbReference>
<dbReference type="EMBL" id="STGT01000002">
    <property type="protein sequence ID" value="THV15617.1"/>
    <property type="molecule type" value="Genomic_DNA"/>
</dbReference>
<dbReference type="SUPFAM" id="SSF55073">
    <property type="entry name" value="Nucleotide cyclase"/>
    <property type="match status" value="1"/>
</dbReference>
<dbReference type="PROSITE" id="PS50887">
    <property type="entry name" value="GGDEF"/>
    <property type="match status" value="1"/>
</dbReference>
<sequence length="396" mass="43000">MHLDLATILILHPLSLVVGAICFLYVRFRSRRSRGLGKMAVAFLVLAAGSLLAGAGAQGVIDYETWTFWSFVSGPISYALFWVGLINLMEERPAGRGWFVLVLPVFLALWALVTRFHLDNAERSTVFLSVMGIFALASAWLVVRDRQREALQTRWGLAGALAFKALIAFATFLAISQPEFFPVTPPTTFMVLILCQFAIAMFVLILVQERAEQRLIALTETDSLTGIRNRHWMMDRLPRLALAGSALVIIDIDHFKQINDRFGHAAGDQVLIAVAQTMAATLGEDAIFARMGGEEFGLYLPASTEAAALAKAEVLRLAVEGLRIAHEGDVLAVTLSAGVSLTPDARSMSRLVARADEALYAAKGGGRNRIAFLGFGNEEAAAEAIASKARAQSSHV</sequence>
<dbReference type="InterPro" id="IPR029787">
    <property type="entry name" value="Nucleotide_cyclase"/>
</dbReference>
<dbReference type="EC" id="2.7.7.65" evidence="1"/>
<feature type="transmembrane region" description="Helical" evidence="3">
    <location>
        <begin position="67"/>
        <end position="86"/>
    </location>
</feature>
<proteinExistence type="predicted"/>
<evidence type="ECO:0000256" key="3">
    <source>
        <dbReference type="SAM" id="Phobius"/>
    </source>
</evidence>
<organism evidence="5 6">
    <name type="scientific">Rhizobium rhizophilum</name>
    <dbReference type="NCBI Taxonomy" id="1850373"/>
    <lineage>
        <taxon>Bacteria</taxon>
        <taxon>Pseudomonadati</taxon>
        <taxon>Pseudomonadota</taxon>
        <taxon>Alphaproteobacteria</taxon>
        <taxon>Hyphomicrobiales</taxon>
        <taxon>Rhizobiaceae</taxon>
        <taxon>Rhizobium/Agrobacterium group</taxon>
        <taxon>Rhizobium</taxon>
    </lineage>
</organism>
<dbReference type="Pfam" id="PF00990">
    <property type="entry name" value="GGDEF"/>
    <property type="match status" value="1"/>
</dbReference>